<accession>A0ABW5B1J2</accession>
<proteinExistence type="predicted"/>
<keyword evidence="2" id="KW-1185">Reference proteome</keyword>
<dbReference type="EMBL" id="JBHUHY010000015">
    <property type="protein sequence ID" value="MFD2188006.1"/>
    <property type="molecule type" value="Genomic_DNA"/>
</dbReference>
<dbReference type="RefSeq" id="WP_378321010.1">
    <property type="nucleotide sequence ID" value="NZ_JBHUHY010000015.1"/>
</dbReference>
<evidence type="ECO:0000313" key="2">
    <source>
        <dbReference type="Proteomes" id="UP001597344"/>
    </source>
</evidence>
<sequence length="219" mass="26130">MDLKKLIELSNTPKFYQEANFGITQIRTESDRYRNVIFEFINETEGNMEKIKIQKWRLTAHRCESFHNMYQKFFMPYIQLKLHTNHPLLWQYKSDILECELINYPKKIDVFLGQMYKAYVRISNNWIQASNNFFATEYAYKKKGRTIINIPENLKEGVEKVCNDQGVIFKVKNIKEQEDYNLKNLKVLIFGNDYISPDGFNMGQPYIIAHDFFANKIYG</sequence>
<dbReference type="Proteomes" id="UP001597344">
    <property type="component" value="Unassembled WGS sequence"/>
</dbReference>
<gene>
    <name evidence="1" type="ORF">ACFSJT_14485</name>
</gene>
<organism evidence="1 2">
    <name type="scientific">Aquimarina celericrescens</name>
    <dbReference type="NCBI Taxonomy" id="1964542"/>
    <lineage>
        <taxon>Bacteria</taxon>
        <taxon>Pseudomonadati</taxon>
        <taxon>Bacteroidota</taxon>
        <taxon>Flavobacteriia</taxon>
        <taxon>Flavobacteriales</taxon>
        <taxon>Flavobacteriaceae</taxon>
        <taxon>Aquimarina</taxon>
    </lineage>
</organism>
<reference evidence="2" key="1">
    <citation type="journal article" date="2019" name="Int. J. Syst. Evol. Microbiol.">
        <title>The Global Catalogue of Microorganisms (GCM) 10K type strain sequencing project: providing services to taxonomists for standard genome sequencing and annotation.</title>
        <authorList>
            <consortium name="The Broad Institute Genomics Platform"/>
            <consortium name="The Broad Institute Genome Sequencing Center for Infectious Disease"/>
            <person name="Wu L."/>
            <person name="Ma J."/>
        </authorList>
    </citation>
    <scope>NUCLEOTIDE SEQUENCE [LARGE SCALE GENOMIC DNA]</scope>
    <source>
        <strain evidence="2">DT92</strain>
    </source>
</reference>
<comment type="caution">
    <text evidence="1">The sequence shown here is derived from an EMBL/GenBank/DDBJ whole genome shotgun (WGS) entry which is preliminary data.</text>
</comment>
<evidence type="ECO:0000313" key="1">
    <source>
        <dbReference type="EMBL" id="MFD2188006.1"/>
    </source>
</evidence>
<protein>
    <submittedName>
        <fullName evidence="1">Uncharacterized protein</fullName>
    </submittedName>
</protein>
<name>A0ABW5B1J2_9FLAO</name>